<keyword evidence="4" id="KW-0032">Aminotransferase</keyword>
<evidence type="ECO:0000256" key="2">
    <source>
        <dbReference type="ARBA" id="ARBA00022898"/>
    </source>
</evidence>
<proteinExistence type="predicted"/>
<dbReference type="CDD" id="cd00609">
    <property type="entry name" value="AAT_like"/>
    <property type="match status" value="1"/>
</dbReference>
<dbReference type="PANTHER" id="PTHR42885:SF1">
    <property type="entry name" value="THREONINE-PHOSPHATE DECARBOXYLASE"/>
    <property type="match status" value="1"/>
</dbReference>
<dbReference type="InterPro" id="IPR015421">
    <property type="entry name" value="PyrdxlP-dep_Trfase_major"/>
</dbReference>
<dbReference type="SUPFAM" id="SSF53383">
    <property type="entry name" value="PLP-dependent transferases"/>
    <property type="match status" value="1"/>
</dbReference>
<dbReference type="RefSeq" id="WP_380077028.1">
    <property type="nucleotide sequence ID" value="NZ_JBHSGO010000006.1"/>
</dbReference>
<keyword evidence="5" id="KW-1185">Reference proteome</keyword>
<accession>A0ABV9K5I2</accession>
<dbReference type="PANTHER" id="PTHR42885">
    <property type="entry name" value="HISTIDINOL-PHOSPHATE AMINOTRANSFERASE-RELATED"/>
    <property type="match status" value="1"/>
</dbReference>
<protein>
    <submittedName>
        <fullName evidence="4">Aminotransferase class I/II-fold pyridoxal phosphate-dependent enzyme</fullName>
    </submittedName>
</protein>
<feature type="domain" description="Aminotransferase class I/classII large" evidence="3">
    <location>
        <begin position="20"/>
        <end position="331"/>
    </location>
</feature>
<dbReference type="Pfam" id="PF00155">
    <property type="entry name" value="Aminotran_1_2"/>
    <property type="match status" value="1"/>
</dbReference>
<evidence type="ECO:0000313" key="5">
    <source>
        <dbReference type="Proteomes" id="UP001596020"/>
    </source>
</evidence>
<evidence type="ECO:0000313" key="4">
    <source>
        <dbReference type="EMBL" id="MFC4665151.1"/>
    </source>
</evidence>
<dbReference type="GO" id="GO:0008483">
    <property type="term" value="F:transaminase activity"/>
    <property type="evidence" value="ECO:0007669"/>
    <property type="project" value="UniProtKB-KW"/>
</dbReference>
<evidence type="ECO:0000259" key="3">
    <source>
        <dbReference type="Pfam" id="PF00155"/>
    </source>
</evidence>
<evidence type="ECO:0000256" key="1">
    <source>
        <dbReference type="ARBA" id="ARBA00001933"/>
    </source>
</evidence>
<sequence>MIDGHGDDLYKYGIDVLKANFSSNIYGPTNNQALKEHLIRSISVIDSYPEPEPYSLQERLAEKLHVDKSNVIAFSGATDAIYTIANVLGSNSVNVVVQPTFSEYTDALNHVGAKVYNVSSFKEGANLISCFRLDAFWFCNPNNPTGQVIPLAEIKALAKRCSNTLFIIDQSYASFTAEDVFPDEDINTFDNILILHSLTKAYKLPGLRLGYAVTQNRLILQKYGAFRMPWSVNALAIEAGMFVTKDEEWNKRTFDLGVLLSEAKALRDGLIALGLEVEPTNTHFMLCKISDKHSITSQELKDKLVSQFGLLVRDASNFHGLSNKHFRVAAQDASSNSLLLNAIKQVLK</sequence>
<dbReference type="Gene3D" id="3.40.640.10">
    <property type="entry name" value="Type I PLP-dependent aspartate aminotransferase-like (Major domain)"/>
    <property type="match status" value="1"/>
</dbReference>
<keyword evidence="2" id="KW-0663">Pyridoxal phosphate</keyword>
<organism evidence="4 5">
    <name type="scientific">Falsiporphyromonas endometrii</name>
    <dbReference type="NCBI Taxonomy" id="1387297"/>
    <lineage>
        <taxon>Bacteria</taxon>
        <taxon>Pseudomonadati</taxon>
        <taxon>Bacteroidota</taxon>
        <taxon>Bacteroidia</taxon>
        <taxon>Bacteroidales</taxon>
        <taxon>Porphyromonadaceae</taxon>
        <taxon>Falsiporphyromonas</taxon>
    </lineage>
</organism>
<name>A0ABV9K5I2_9PORP</name>
<dbReference type="InterPro" id="IPR015422">
    <property type="entry name" value="PyrdxlP-dep_Trfase_small"/>
</dbReference>
<comment type="cofactor">
    <cofactor evidence="1">
        <name>pyridoxal 5'-phosphate</name>
        <dbReference type="ChEBI" id="CHEBI:597326"/>
    </cofactor>
</comment>
<dbReference type="EMBL" id="JBHSGO010000006">
    <property type="protein sequence ID" value="MFC4665151.1"/>
    <property type="molecule type" value="Genomic_DNA"/>
</dbReference>
<dbReference type="InterPro" id="IPR015424">
    <property type="entry name" value="PyrdxlP-dep_Trfase"/>
</dbReference>
<dbReference type="InterPro" id="IPR004839">
    <property type="entry name" value="Aminotransferase_I/II_large"/>
</dbReference>
<keyword evidence="4" id="KW-0808">Transferase</keyword>
<reference evidence="5" key="1">
    <citation type="journal article" date="2019" name="Int. J. Syst. Evol. Microbiol.">
        <title>The Global Catalogue of Microorganisms (GCM) 10K type strain sequencing project: providing services to taxonomists for standard genome sequencing and annotation.</title>
        <authorList>
            <consortium name="The Broad Institute Genomics Platform"/>
            <consortium name="The Broad Institute Genome Sequencing Center for Infectious Disease"/>
            <person name="Wu L."/>
            <person name="Ma J."/>
        </authorList>
    </citation>
    <scope>NUCLEOTIDE SEQUENCE [LARGE SCALE GENOMIC DNA]</scope>
    <source>
        <strain evidence="5">CGMCC 4.7357</strain>
    </source>
</reference>
<dbReference type="Proteomes" id="UP001596020">
    <property type="component" value="Unassembled WGS sequence"/>
</dbReference>
<gene>
    <name evidence="4" type="ORF">ACFO3G_00685</name>
</gene>
<comment type="caution">
    <text evidence="4">The sequence shown here is derived from an EMBL/GenBank/DDBJ whole genome shotgun (WGS) entry which is preliminary data.</text>
</comment>
<dbReference type="Gene3D" id="3.90.1150.10">
    <property type="entry name" value="Aspartate Aminotransferase, domain 1"/>
    <property type="match status" value="1"/>
</dbReference>